<name>A0A418JKZ3_STAHY</name>
<keyword evidence="3" id="KW-0378">Hydrolase</keyword>
<feature type="transmembrane region" description="Helical" evidence="1">
    <location>
        <begin position="38"/>
        <end position="54"/>
    </location>
</feature>
<dbReference type="Proteomes" id="UP000285625">
    <property type="component" value="Unassembled WGS sequence"/>
</dbReference>
<protein>
    <submittedName>
        <fullName evidence="3">CPBP family intramembrane metalloprotease</fullName>
    </submittedName>
</protein>
<dbReference type="STRING" id="1284.SHYC_11865"/>
<keyword evidence="1" id="KW-1133">Transmembrane helix</keyword>
<feature type="transmembrane region" description="Helical" evidence="1">
    <location>
        <begin position="93"/>
        <end position="117"/>
    </location>
</feature>
<proteinExistence type="predicted"/>
<keyword evidence="3" id="KW-0645">Protease</keyword>
<dbReference type="InterPro" id="IPR052710">
    <property type="entry name" value="CAAX_protease"/>
</dbReference>
<feature type="transmembrane region" description="Helical" evidence="1">
    <location>
        <begin position="137"/>
        <end position="156"/>
    </location>
</feature>
<dbReference type="GO" id="GO:0004175">
    <property type="term" value="F:endopeptidase activity"/>
    <property type="evidence" value="ECO:0007669"/>
    <property type="project" value="UniProtKB-ARBA"/>
</dbReference>
<reference evidence="3 4" key="1">
    <citation type="journal article" date="2016" name="Front. Microbiol.">
        <title>Comprehensive Phylogenetic Analysis of Bovine Non-aureus Staphylococci Species Based on Whole-Genome Sequencing.</title>
        <authorList>
            <person name="Naushad S."/>
            <person name="Barkema H.W."/>
            <person name="Luby C."/>
            <person name="Condas L.A."/>
            <person name="Nobrega D.B."/>
            <person name="Carson D.A."/>
            <person name="De Buck J."/>
        </authorList>
    </citation>
    <scope>NUCLEOTIDE SEQUENCE [LARGE SCALE GENOMIC DNA]</scope>
    <source>
        <strain evidence="3 4">SNUC 5959</strain>
    </source>
</reference>
<sequence>MAWREKVIATLKRWFKIAPRETIESESAARPITRRERIAGVGVGLMLLIGFFSINTDVLSLFNVLVGMIAFLIAALLWKTAHLKLFKFKSIKASHLLLAIGVFILIALIDQLLFLLLGSGETSNDQAIDQAIQMRSTIWLVILGTFIGPFIEEVVYRGMGLKYMFRGLPMVGVIILSTFFTYTHGPSNVIEFLIYFQSAVLYSLVYLKTKRIELPLLMHVVNNAFTFIPLLFQ</sequence>
<evidence type="ECO:0000313" key="4">
    <source>
        <dbReference type="Proteomes" id="UP000285625"/>
    </source>
</evidence>
<dbReference type="EMBL" id="QXVO01000006">
    <property type="protein sequence ID" value="RIO46993.1"/>
    <property type="molecule type" value="Genomic_DNA"/>
</dbReference>
<dbReference type="RefSeq" id="WP_119635177.1">
    <property type="nucleotide sequence ID" value="NZ_QXVO01000006.1"/>
</dbReference>
<dbReference type="GO" id="GO:0006508">
    <property type="term" value="P:proteolysis"/>
    <property type="evidence" value="ECO:0007669"/>
    <property type="project" value="UniProtKB-KW"/>
</dbReference>
<feature type="transmembrane region" description="Helical" evidence="1">
    <location>
        <begin position="60"/>
        <end position="81"/>
    </location>
</feature>
<feature type="transmembrane region" description="Helical" evidence="1">
    <location>
        <begin position="214"/>
        <end position="232"/>
    </location>
</feature>
<keyword evidence="3" id="KW-0482">Metalloprotease</keyword>
<feature type="transmembrane region" description="Helical" evidence="1">
    <location>
        <begin position="189"/>
        <end position="207"/>
    </location>
</feature>
<evidence type="ECO:0000313" key="3">
    <source>
        <dbReference type="EMBL" id="RIO46993.1"/>
    </source>
</evidence>
<gene>
    <name evidence="3" type="ORF">BUZ57_03125</name>
</gene>
<feature type="transmembrane region" description="Helical" evidence="1">
    <location>
        <begin position="163"/>
        <end position="183"/>
    </location>
</feature>
<feature type="domain" description="CAAX prenyl protease 2/Lysostaphin resistance protein A-like" evidence="2">
    <location>
        <begin position="136"/>
        <end position="225"/>
    </location>
</feature>
<accession>A0A418JKZ3</accession>
<dbReference type="AlphaFoldDB" id="A0A418JKZ3"/>
<keyword evidence="1" id="KW-0472">Membrane</keyword>
<dbReference type="PANTHER" id="PTHR36435:SF1">
    <property type="entry name" value="CAAX AMINO TERMINAL PROTEASE FAMILY PROTEIN"/>
    <property type="match status" value="1"/>
</dbReference>
<organism evidence="3 4">
    <name type="scientific">Staphylococcus hyicus</name>
    <dbReference type="NCBI Taxonomy" id="1284"/>
    <lineage>
        <taxon>Bacteria</taxon>
        <taxon>Bacillati</taxon>
        <taxon>Bacillota</taxon>
        <taxon>Bacilli</taxon>
        <taxon>Bacillales</taxon>
        <taxon>Staphylococcaceae</taxon>
        <taxon>Staphylococcus</taxon>
    </lineage>
</organism>
<comment type="caution">
    <text evidence="3">The sequence shown here is derived from an EMBL/GenBank/DDBJ whole genome shotgun (WGS) entry which is preliminary data.</text>
</comment>
<dbReference type="Pfam" id="PF02517">
    <property type="entry name" value="Rce1-like"/>
    <property type="match status" value="1"/>
</dbReference>
<evidence type="ECO:0000259" key="2">
    <source>
        <dbReference type="Pfam" id="PF02517"/>
    </source>
</evidence>
<dbReference type="PANTHER" id="PTHR36435">
    <property type="entry name" value="SLR1288 PROTEIN"/>
    <property type="match status" value="1"/>
</dbReference>
<dbReference type="InterPro" id="IPR003675">
    <property type="entry name" value="Rce1/LyrA-like_dom"/>
</dbReference>
<dbReference type="GO" id="GO:0008237">
    <property type="term" value="F:metallopeptidase activity"/>
    <property type="evidence" value="ECO:0007669"/>
    <property type="project" value="UniProtKB-KW"/>
</dbReference>
<keyword evidence="1" id="KW-0812">Transmembrane</keyword>
<dbReference type="GO" id="GO:0080120">
    <property type="term" value="P:CAAX-box protein maturation"/>
    <property type="evidence" value="ECO:0007669"/>
    <property type="project" value="UniProtKB-ARBA"/>
</dbReference>
<evidence type="ECO:0000256" key="1">
    <source>
        <dbReference type="SAM" id="Phobius"/>
    </source>
</evidence>